<dbReference type="Proteomes" id="UP000008065">
    <property type="component" value="Unassembled WGS sequence"/>
</dbReference>
<dbReference type="HOGENOM" id="CLU_3093025_0_0_1"/>
<dbReference type="RefSeq" id="XP_009850343.1">
    <property type="nucleotide sequence ID" value="XM_009852041.1"/>
</dbReference>
<name>F8MKX3_NEUT8</name>
<dbReference type="AlphaFoldDB" id="F8MKX3"/>
<reference evidence="2" key="1">
    <citation type="journal article" date="2011" name="Genetics">
        <title>Massive changes in genome architecture accompany the transition to self-fertility in the filamentous fungus Neurospora tetrasperma.</title>
        <authorList>
            <person name="Ellison C.E."/>
            <person name="Stajich J.E."/>
            <person name="Jacobson D.J."/>
            <person name="Natvig D.O."/>
            <person name="Lapidus A."/>
            <person name="Foster B."/>
            <person name="Aerts A."/>
            <person name="Riley R."/>
            <person name="Lindquist E.A."/>
            <person name="Grigoriev I.V."/>
            <person name="Taylor J.W."/>
        </authorList>
    </citation>
    <scope>NUCLEOTIDE SEQUENCE [LARGE SCALE GENOMIC DNA]</scope>
    <source>
        <strain evidence="2">FGSC 2508 / P0657</strain>
    </source>
</reference>
<gene>
    <name evidence="1" type="ORF">NEUTE1DRAFT_43181</name>
</gene>
<protein>
    <submittedName>
        <fullName evidence="1">Uncharacterized protein</fullName>
    </submittedName>
</protein>
<keyword evidence="2" id="KW-1185">Reference proteome</keyword>
<organism evidence="1 2">
    <name type="scientific">Neurospora tetrasperma (strain FGSC 2508 / ATCC MYA-4615 / P0657)</name>
    <dbReference type="NCBI Taxonomy" id="510951"/>
    <lineage>
        <taxon>Eukaryota</taxon>
        <taxon>Fungi</taxon>
        <taxon>Dikarya</taxon>
        <taxon>Ascomycota</taxon>
        <taxon>Pezizomycotina</taxon>
        <taxon>Sordariomycetes</taxon>
        <taxon>Sordariomycetidae</taxon>
        <taxon>Sordariales</taxon>
        <taxon>Sordariaceae</taxon>
        <taxon>Neurospora</taxon>
    </lineage>
</organism>
<feature type="non-terminal residue" evidence="1">
    <location>
        <position position="1"/>
    </location>
</feature>
<dbReference type="EMBL" id="GL891304">
    <property type="protein sequence ID" value="EGO57501.1"/>
    <property type="molecule type" value="Genomic_DNA"/>
</dbReference>
<dbReference type="GeneID" id="20827886"/>
<dbReference type="KEGG" id="nte:NEUTE1DRAFT43181"/>
<dbReference type="OrthoDB" id="4590827at2759"/>
<sequence>DILYNNIDNNRLIQLFYNSLKERIKDELYKEDRPETINIYINITIHIDDRLF</sequence>
<accession>F8MKX3</accession>
<evidence type="ECO:0000313" key="1">
    <source>
        <dbReference type="EMBL" id="EGO57501.1"/>
    </source>
</evidence>
<dbReference type="VEuPathDB" id="FungiDB:NEUTE1DRAFT_43181"/>
<evidence type="ECO:0000313" key="2">
    <source>
        <dbReference type="Proteomes" id="UP000008065"/>
    </source>
</evidence>
<proteinExistence type="predicted"/>